<dbReference type="InterPro" id="IPR016181">
    <property type="entry name" value="Acyl_CoA_acyltransferase"/>
</dbReference>
<dbReference type="SUPFAM" id="SSF55729">
    <property type="entry name" value="Acyl-CoA N-acyltransferases (Nat)"/>
    <property type="match status" value="1"/>
</dbReference>
<reference evidence="1 2" key="1">
    <citation type="submission" date="2024-09" db="EMBL/GenBank/DDBJ databases">
        <title>The Natural Products Discovery Center: Release of the First 8490 Sequenced Strains for Exploring Actinobacteria Biosynthetic Diversity.</title>
        <authorList>
            <person name="Kalkreuter E."/>
            <person name="Kautsar S.A."/>
            <person name="Yang D."/>
            <person name="Bader C.D."/>
            <person name="Teijaro C.N."/>
            <person name="Fluegel L."/>
            <person name="Davis C.M."/>
            <person name="Simpson J.R."/>
            <person name="Lauterbach L."/>
            <person name="Steele A.D."/>
            <person name="Gui C."/>
            <person name="Meng S."/>
            <person name="Li G."/>
            <person name="Viehrig K."/>
            <person name="Ye F."/>
            <person name="Su P."/>
            <person name="Kiefer A.F."/>
            <person name="Nichols A."/>
            <person name="Cepeda A.J."/>
            <person name="Yan W."/>
            <person name="Fan B."/>
            <person name="Jiang Y."/>
            <person name="Adhikari A."/>
            <person name="Zheng C.-J."/>
            <person name="Schuster L."/>
            <person name="Cowan T.M."/>
            <person name="Smanski M.J."/>
            <person name="Chevrette M.G."/>
            <person name="De Carvalho L.P.S."/>
            <person name="Shen B."/>
        </authorList>
    </citation>
    <scope>NUCLEOTIDE SEQUENCE [LARGE SCALE GENOMIC DNA]</scope>
    <source>
        <strain evidence="1 2">NPDC056472</strain>
    </source>
</reference>
<dbReference type="GO" id="GO:0016746">
    <property type="term" value="F:acyltransferase activity"/>
    <property type="evidence" value="ECO:0007669"/>
    <property type="project" value="UniProtKB-KW"/>
</dbReference>
<name>A0ABW6IWG9_STRWE</name>
<keyword evidence="2" id="KW-1185">Reference proteome</keyword>
<dbReference type="EMBL" id="JBHTRV010000010">
    <property type="protein sequence ID" value="MFE5981187.1"/>
    <property type="molecule type" value="Genomic_DNA"/>
</dbReference>
<sequence length="379" mass="41663">MNVTLARTLADVPRDRWDALAGGSFYAGHDWAAYQELDPHARAYYFLVHDEDGALVAAASAYLVTREGSGRYRPSTLFPDLGLPRDKPVLLVGNRRGHANRLLLDHAHPHADLALDRLVAAVDRFAADEADGNAWWLYLGEEDARRLMPYSRLTRPRLLAADCAIGLPGDGFDDYLAAATANQRRQIRRDRRTFLEAGYTYRAEAFRDVWRPMGPLIASHQTHHGHQAGDEAMTELMRQQAETCGRTATVHTCARGSAMAGCALTFTTTTQIAARAYGFDHSRDASAAEYFELFYYRPIEQAYAAGVREVHLGIGTLQPKIRRGAHVLLLWGLVTGTGLPAADDGAAAALNREQWELTAAQLGDRPDALSDSLLPVALA</sequence>
<dbReference type="EC" id="2.3.1.-" evidence="1"/>
<evidence type="ECO:0000313" key="2">
    <source>
        <dbReference type="Proteomes" id="UP001600424"/>
    </source>
</evidence>
<gene>
    <name evidence="1" type="ORF">ACFQ63_15925</name>
</gene>
<organism evidence="1 2">
    <name type="scientific">Streptomyces wedmorensis</name>
    <dbReference type="NCBI Taxonomy" id="43759"/>
    <lineage>
        <taxon>Bacteria</taxon>
        <taxon>Bacillati</taxon>
        <taxon>Actinomycetota</taxon>
        <taxon>Actinomycetes</taxon>
        <taxon>Kitasatosporales</taxon>
        <taxon>Streptomycetaceae</taxon>
        <taxon>Streptomyces</taxon>
    </lineage>
</organism>
<dbReference type="InterPro" id="IPR007434">
    <property type="entry name" value="FemAB-like"/>
</dbReference>
<accession>A0ABW6IWG9</accession>
<protein>
    <submittedName>
        <fullName evidence="1">GNAT family N-acetyltransferase</fullName>
        <ecNumber evidence="1">2.3.1.-</ecNumber>
    </submittedName>
</protein>
<evidence type="ECO:0000313" key="1">
    <source>
        <dbReference type="EMBL" id="MFE5981187.1"/>
    </source>
</evidence>
<dbReference type="Pfam" id="PF04339">
    <property type="entry name" value="FemAB_like"/>
    <property type="match status" value="1"/>
</dbReference>
<proteinExistence type="predicted"/>
<dbReference type="Proteomes" id="UP001600424">
    <property type="component" value="Unassembled WGS sequence"/>
</dbReference>
<comment type="caution">
    <text evidence="1">The sequence shown here is derived from an EMBL/GenBank/DDBJ whole genome shotgun (WGS) entry which is preliminary data.</text>
</comment>
<keyword evidence="1" id="KW-0012">Acyltransferase</keyword>
<dbReference type="RefSeq" id="WP_386251481.1">
    <property type="nucleotide sequence ID" value="NZ_JBHTRV010000010.1"/>
</dbReference>
<keyword evidence="1" id="KW-0808">Transferase</keyword>